<dbReference type="InterPro" id="IPR000873">
    <property type="entry name" value="AMP-dep_synth/lig_dom"/>
</dbReference>
<organism evidence="4">
    <name type="scientific">hydrothermal vent metagenome</name>
    <dbReference type="NCBI Taxonomy" id="652676"/>
    <lineage>
        <taxon>unclassified sequences</taxon>
        <taxon>metagenomes</taxon>
        <taxon>ecological metagenomes</taxon>
    </lineage>
</organism>
<evidence type="ECO:0000256" key="1">
    <source>
        <dbReference type="ARBA" id="ARBA00006432"/>
    </source>
</evidence>
<dbReference type="InterPro" id="IPR002123">
    <property type="entry name" value="Plipid/glycerol_acylTrfase"/>
</dbReference>
<keyword evidence="2 4" id="KW-0436">Ligase</keyword>
<dbReference type="AlphaFoldDB" id="A0A3B0Z787"/>
<dbReference type="Pfam" id="PF00501">
    <property type="entry name" value="AMP-binding"/>
    <property type="match status" value="1"/>
</dbReference>
<dbReference type="Gene3D" id="3.40.50.12780">
    <property type="entry name" value="N-terminal domain of ligase-like"/>
    <property type="match status" value="1"/>
</dbReference>
<reference evidence="4" key="1">
    <citation type="submission" date="2018-06" db="EMBL/GenBank/DDBJ databases">
        <authorList>
            <person name="Zhirakovskaya E."/>
        </authorList>
    </citation>
    <scope>NUCLEOTIDE SEQUENCE</scope>
</reference>
<gene>
    <name evidence="4" type="ORF">MNBD_GAMMA16-1476</name>
</gene>
<protein>
    <submittedName>
        <fullName evidence="4">2-acylglycerophosphoethanolamine acyltransferase / Acyl-[acyl-carrier-protein] synthetase</fullName>
        <ecNumber evidence="4">2.3.1.40</ecNumber>
        <ecNumber evidence="4">6.2.1.20</ecNumber>
    </submittedName>
</protein>
<evidence type="ECO:0000313" key="4">
    <source>
        <dbReference type="EMBL" id="VAW84063.1"/>
    </source>
</evidence>
<keyword evidence="4" id="KW-0808">Transferase</keyword>
<dbReference type="PANTHER" id="PTHR43201:SF5">
    <property type="entry name" value="MEDIUM-CHAIN ACYL-COA LIGASE ACSF2, MITOCHONDRIAL"/>
    <property type="match status" value="1"/>
</dbReference>
<dbReference type="InterPro" id="IPR020845">
    <property type="entry name" value="AMP-binding_CS"/>
</dbReference>
<dbReference type="InterPro" id="IPR045851">
    <property type="entry name" value="AMP-bd_C_sf"/>
</dbReference>
<dbReference type="EC" id="2.3.1.40" evidence="4"/>
<dbReference type="EC" id="6.2.1.20" evidence="4"/>
<evidence type="ECO:0000256" key="2">
    <source>
        <dbReference type="ARBA" id="ARBA00022598"/>
    </source>
</evidence>
<dbReference type="SUPFAM" id="SSF56801">
    <property type="entry name" value="Acetyl-CoA synthetase-like"/>
    <property type="match status" value="1"/>
</dbReference>
<dbReference type="GO" id="GO:0008922">
    <property type="term" value="F:long-chain fatty acid [acyl-carrier-protein] ligase activity"/>
    <property type="evidence" value="ECO:0007669"/>
    <property type="project" value="UniProtKB-EC"/>
</dbReference>
<dbReference type="EMBL" id="UOFO01000033">
    <property type="protein sequence ID" value="VAW84063.1"/>
    <property type="molecule type" value="Genomic_DNA"/>
</dbReference>
<dbReference type="SUPFAM" id="SSF69593">
    <property type="entry name" value="Glycerol-3-phosphate (1)-acyltransferase"/>
    <property type="match status" value="1"/>
</dbReference>
<proteinExistence type="inferred from homology"/>
<dbReference type="SMART" id="SM00563">
    <property type="entry name" value="PlsC"/>
    <property type="match status" value="1"/>
</dbReference>
<dbReference type="PANTHER" id="PTHR43201">
    <property type="entry name" value="ACYL-COA SYNTHETASE"/>
    <property type="match status" value="1"/>
</dbReference>
<comment type="similarity">
    <text evidence="1">Belongs to the ATP-dependent AMP-binding enzyme family.</text>
</comment>
<dbReference type="PROSITE" id="PS00455">
    <property type="entry name" value="AMP_BINDING"/>
    <property type="match status" value="1"/>
</dbReference>
<accession>A0A3B0Z787</accession>
<dbReference type="CDD" id="cd07989">
    <property type="entry name" value="LPLAT_AGPAT-like"/>
    <property type="match status" value="1"/>
</dbReference>
<dbReference type="GO" id="GO:0006631">
    <property type="term" value="P:fatty acid metabolic process"/>
    <property type="evidence" value="ECO:0007669"/>
    <property type="project" value="TreeGrafter"/>
</dbReference>
<dbReference type="Pfam" id="PF01553">
    <property type="entry name" value="Acyltransferase"/>
    <property type="match status" value="1"/>
</dbReference>
<dbReference type="GO" id="GO:0008779">
    <property type="term" value="F:acyl-[acyl-carrier-protein]-phospholipid O-acyltransferase activity"/>
    <property type="evidence" value="ECO:0007669"/>
    <property type="project" value="UniProtKB-EC"/>
</dbReference>
<keyword evidence="4" id="KW-0012">Acyltransferase</keyword>
<dbReference type="InterPro" id="IPR042099">
    <property type="entry name" value="ANL_N_sf"/>
</dbReference>
<sequence>MIKSLLKKILAKLYRVDLQGLENFQGLDDRVLIVANHTSFLDAVLLALFLPGNLTFAVNSHMANHGLLKYVFKFVKIFPMDPTNPMSLKSMIRFLEKGNRVVIFPEGRITVTGALMKIFDGPGLIADKTKATVVVIRIEGAQYTPFSRLKGRVRLRWFPDITITVLPPQKITPPEELKGKARRKYAGRLLADIMTEMMFATSNIHRTLFQSLVDAEKIHGRNHVVVEDIERRPLNYQALITRCFVIGKAIAGVTQRKENVGVLLPSMVNTVAVFMGLQVFGRIPAMLNYTVGIDGMFKACETANIDNIITSRRFIQLAKLESVVESLSDKVKFIYLEDLAKSISTLDKLRGWLSAWFPGWTYNNYCPNAKSSDPAVVLFTSGSEGTPKGVVLSHTNLLANRGQLAARVDFTGQDIILNALPLFHSFGLAAGTLLPLLSGMRVFFYPSPLHYRIVPEIAYETNATILFGTNTFLSGYARFAHPYDFYSIRYVFAGAEKLQEETRRIWSEKFGVRIFEGYGATETSPGLSTNTPMDNQPGSVGRLMPGIEYQLEPVPGIDVGGRLYVKGPNVMLGYYLHDKPGVLVPPVSMHGDGWYDTGDIVTIDDDGFIRICGRAKRFAKIGGEMVSLAAVEELAATTWPQHEHAVIAVPDAQKGEQLILLTTYQEATRKGILTQAKKQGIGELNVPKKMVIAEKMPVLGTGKTDYQGVAQFIADTAKVDV</sequence>
<dbReference type="GO" id="GO:0031956">
    <property type="term" value="F:medium-chain fatty acid-CoA ligase activity"/>
    <property type="evidence" value="ECO:0007669"/>
    <property type="project" value="TreeGrafter"/>
</dbReference>
<name>A0A3B0Z787_9ZZZZ</name>
<dbReference type="Gene3D" id="3.30.300.30">
    <property type="match status" value="1"/>
</dbReference>
<feature type="domain" description="Phospholipid/glycerol acyltransferase" evidence="3">
    <location>
        <begin position="31"/>
        <end position="141"/>
    </location>
</feature>
<evidence type="ECO:0000259" key="3">
    <source>
        <dbReference type="SMART" id="SM00563"/>
    </source>
</evidence>